<dbReference type="SUPFAM" id="SSF144059">
    <property type="entry name" value="ImpE-like"/>
    <property type="match status" value="1"/>
</dbReference>
<evidence type="ECO:0000313" key="1">
    <source>
        <dbReference type="EMBL" id="MRS99353.1"/>
    </source>
</evidence>
<comment type="caution">
    <text evidence="1">The sequence shown here is derived from an EMBL/GenBank/DDBJ whole genome shotgun (WGS) entry which is preliminary data.</text>
</comment>
<proteinExistence type="predicted"/>
<dbReference type="Gene3D" id="1.25.40.10">
    <property type="entry name" value="Tetratricopeptide repeat domain"/>
    <property type="match status" value="1"/>
</dbReference>
<dbReference type="PIRSF" id="PIRSF029288">
    <property type="entry name" value="SciE_ImpE"/>
    <property type="match status" value="1"/>
</dbReference>
<dbReference type="Proteomes" id="UP000441032">
    <property type="component" value="Unassembled WGS sequence"/>
</dbReference>
<sequence length="275" mass="29789">MTTDALLLDPSSTSGLAAVLQHSGSVAQALQNAEVRVRQQPGASEERWQLFQWLCVTGDWERALKQLQVATQLTPDFAQTAHVYRNLIRAEMFRQGVFNGEREPGALLSPPAWMEPLHKALAHAASGDIEEADHARHLALVDATTAPGAHNAGTFAWISDSDTRLGPTCEIISAGRYAWLPFAQMRRLEMGAVVGLLDLIWRPATVMLADGVVCRGFVPVRYPGSQHGADAPRLARKTGWTEVGETGVLGCGQKTWMTDGGDIGMLNITSLVLGR</sequence>
<dbReference type="EMBL" id="WJYN01000004">
    <property type="protein sequence ID" value="MRS99353.1"/>
    <property type="molecule type" value="Genomic_DNA"/>
</dbReference>
<organism evidence="1 2">
    <name type="scientific">Ralstonia pickettii</name>
    <name type="common">Burkholderia pickettii</name>
    <dbReference type="NCBI Taxonomy" id="329"/>
    <lineage>
        <taxon>Bacteria</taxon>
        <taxon>Pseudomonadati</taxon>
        <taxon>Pseudomonadota</taxon>
        <taxon>Betaproteobacteria</taxon>
        <taxon>Burkholderiales</taxon>
        <taxon>Burkholderiaceae</taxon>
        <taxon>Ralstonia</taxon>
    </lineage>
</organism>
<dbReference type="InterPro" id="IPR009211">
    <property type="entry name" value="TagJ"/>
</dbReference>
<evidence type="ECO:0000313" key="2">
    <source>
        <dbReference type="Proteomes" id="UP000441032"/>
    </source>
</evidence>
<reference evidence="1 2" key="1">
    <citation type="submission" date="2019-11" db="EMBL/GenBank/DDBJ databases">
        <title>Phenotypic characterization of an OXA-22 and OXA-60 co-producing Ralstonia pickettii clinical strain.</title>
        <authorList>
            <person name="He F."/>
        </authorList>
    </citation>
    <scope>NUCLEOTIDE SEQUENCE [LARGE SCALE GENOMIC DNA]</scope>
    <source>
        <strain evidence="1 2">PSLESD1</strain>
    </source>
</reference>
<dbReference type="AlphaFoldDB" id="A0A7X2HMP0"/>
<dbReference type="Pfam" id="PF07024">
    <property type="entry name" value="ImpE"/>
    <property type="match status" value="1"/>
</dbReference>
<dbReference type="InterPro" id="IPR011990">
    <property type="entry name" value="TPR-like_helical_dom_sf"/>
</dbReference>
<gene>
    <name evidence="1" type="ORF">GJQ57_11925</name>
</gene>
<dbReference type="RefSeq" id="WP_154206956.1">
    <property type="nucleotide sequence ID" value="NZ_WJYN01000004.1"/>
</dbReference>
<accession>A0A7X2HMP0</accession>
<protein>
    <submittedName>
        <fullName evidence="1">ImpE protein superfamily protein</fullName>
    </submittedName>
</protein>
<name>A0A7X2HMP0_RALPI</name>